<organism evidence="3 4">
    <name type="scientific">Rapidithrix thailandica</name>
    <dbReference type="NCBI Taxonomy" id="413964"/>
    <lineage>
        <taxon>Bacteria</taxon>
        <taxon>Pseudomonadati</taxon>
        <taxon>Bacteroidota</taxon>
        <taxon>Cytophagia</taxon>
        <taxon>Cytophagales</taxon>
        <taxon>Flammeovirgaceae</taxon>
        <taxon>Rapidithrix</taxon>
    </lineage>
</organism>
<evidence type="ECO:0000256" key="1">
    <source>
        <dbReference type="SAM" id="Coils"/>
    </source>
</evidence>
<proteinExistence type="predicted"/>
<dbReference type="Pfam" id="PF17561">
    <property type="entry name" value="TssO"/>
    <property type="match status" value="1"/>
</dbReference>
<keyword evidence="2" id="KW-1133">Transmembrane helix</keyword>
<feature type="coiled-coil region" evidence="1">
    <location>
        <begin position="135"/>
        <end position="169"/>
    </location>
</feature>
<evidence type="ECO:0000313" key="3">
    <source>
        <dbReference type="EMBL" id="MEN7551938.1"/>
    </source>
</evidence>
<comment type="caution">
    <text evidence="3">The sequence shown here is derived from an EMBL/GenBank/DDBJ whole genome shotgun (WGS) entry which is preliminary data.</text>
</comment>
<gene>
    <name evidence="3" type="primary">tssO</name>
    <name evidence="3" type="ORF">AAG747_28750</name>
</gene>
<evidence type="ECO:0000256" key="2">
    <source>
        <dbReference type="SAM" id="Phobius"/>
    </source>
</evidence>
<protein>
    <submittedName>
        <fullName evidence="3">Type VI secretion system TssO</fullName>
    </submittedName>
</protein>
<accession>A0AAW9SHH7</accession>
<keyword evidence="4" id="KW-1185">Reference proteome</keyword>
<sequence>MEVLNKKERVYSFLTFLLVFCITVGIILLAVFFDYQIPRKELEHLRTENRKMAEEFQIQESFAEKLEELKSFTDSLNVSGQDFYFNQQSAINTIITMQYIIPPRDSLELKRNNMYDNILLAYRQLINAKKTINTLGASKEEIDLLLQQLETYKNELEIVKRDLEVCRQINRSR</sequence>
<keyword evidence="1" id="KW-0175">Coiled coil</keyword>
<keyword evidence="2" id="KW-0812">Transmembrane</keyword>
<dbReference type="RefSeq" id="WP_346824716.1">
    <property type="nucleotide sequence ID" value="NZ_JBDKWZ010000031.1"/>
</dbReference>
<name>A0AAW9SHH7_9BACT</name>
<feature type="transmembrane region" description="Helical" evidence="2">
    <location>
        <begin position="12"/>
        <end position="33"/>
    </location>
</feature>
<reference evidence="3 4" key="1">
    <citation type="submission" date="2024-04" db="EMBL/GenBank/DDBJ databases">
        <title>Novel genus in family Flammeovirgaceae.</title>
        <authorList>
            <person name="Nguyen T.H."/>
            <person name="Vuong T.Q."/>
            <person name="Le H."/>
            <person name="Kim S.-G."/>
        </authorList>
    </citation>
    <scope>NUCLEOTIDE SEQUENCE [LARGE SCALE GENOMIC DNA]</scope>
    <source>
        <strain evidence="3 4">JCM 23209</strain>
    </source>
</reference>
<evidence type="ECO:0000313" key="4">
    <source>
        <dbReference type="Proteomes" id="UP001403385"/>
    </source>
</evidence>
<keyword evidence="2" id="KW-0472">Membrane</keyword>
<dbReference type="InterPro" id="IPR039449">
    <property type="entry name" value="TssO"/>
</dbReference>
<dbReference type="AlphaFoldDB" id="A0AAW9SHH7"/>
<dbReference type="EMBL" id="JBDKWZ010000031">
    <property type="protein sequence ID" value="MEN7551938.1"/>
    <property type="molecule type" value="Genomic_DNA"/>
</dbReference>
<dbReference type="Proteomes" id="UP001403385">
    <property type="component" value="Unassembled WGS sequence"/>
</dbReference>